<evidence type="ECO:0000313" key="3">
    <source>
        <dbReference type="Proteomes" id="UP000076761"/>
    </source>
</evidence>
<feature type="compositionally biased region" description="Basic and acidic residues" evidence="1">
    <location>
        <begin position="89"/>
        <end position="99"/>
    </location>
</feature>
<feature type="region of interest" description="Disordered" evidence="1">
    <location>
        <begin position="148"/>
        <end position="173"/>
    </location>
</feature>
<name>A0A165RSA6_9AGAM</name>
<evidence type="ECO:0000313" key="2">
    <source>
        <dbReference type="EMBL" id="KZT24201.1"/>
    </source>
</evidence>
<proteinExistence type="predicted"/>
<organism evidence="2 3">
    <name type="scientific">Neolentinus lepideus HHB14362 ss-1</name>
    <dbReference type="NCBI Taxonomy" id="1314782"/>
    <lineage>
        <taxon>Eukaryota</taxon>
        <taxon>Fungi</taxon>
        <taxon>Dikarya</taxon>
        <taxon>Basidiomycota</taxon>
        <taxon>Agaricomycotina</taxon>
        <taxon>Agaricomycetes</taxon>
        <taxon>Gloeophyllales</taxon>
        <taxon>Gloeophyllaceae</taxon>
        <taxon>Neolentinus</taxon>
    </lineage>
</organism>
<feature type="compositionally biased region" description="Basic and acidic residues" evidence="1">
    <location>
        <begin position="46"/>
        <end position="56"/>
    </location>
</feature>
<feature type="compositionally biased region" description="Basic and acidic residues" evidence="1">
    <location>
        <begin position="157"/>
        <end position="173"/>
    </location>
</feature>
<evidence type="ECO:0000256" key="1">
    <source>
        <dbReference type="SAM" id="MobiDB-lite"/>
    </source>
</evidence>
<dbReference type="Proteomes" id="UP000076761">
    <property type="component" value="Unassembled WGS sequence"/>
</dbReference>
<dbReference type="InParanoid" id="A0A165RSA6"/>
<accession>A0A165RSA6</accession>
<dbReference type="OrthoDB" id="2802215at2759"/>
<protein>
    <submittedName>
        <fullName evidence="2">Uncharacterized protein</fullName>
    </submittedName>
</protein>
<gene>
    <name evidence="2" type="ORF">NEOLEDRAFT_1041462</name>
</gene>
<dbReference type="AlphaFoldDB" id="A0A165RSA6"/>
<feature type="region of interest" description="Disordered" evidence="1">
    <location>
        <begin position="21"/>
        <end position="121"/>
    </location>
</feature>
<feature type="non-terminal residue" evidence="2">
    <location>
        <position position="173"/>
    </location>
</feature>
<feature type="compositionally biased region" description="Low complexity" evidence="1">
    <location>
        <begin position="57"/>
        <end position="77"/>
    </location>
</feature>
<reference evidence="2 3" key="1">
    <citation type="journal article" date="2016" name="Mol. Biol. Evol.">
        <title>Comparative Genomics of Early-Diverging Mushroom-Forming Fungi Provides Insights into the Origins of Lignocellulose Decay Capabilities.</title>
        <authorList>
            <person name="Nagy L.G."/>
            <person name="Riley R."/>
            <person name="Tritt A."/>
            <person name="Adam C."/>
            <person name="Daum C."/>
            <person name="Floudas D."/>
            <person name="Sun H."/>
            <person name="Yadav J.S."/>
            <person name="Pangilinan J."/>
            <person name="Larsson K.H."/>
            <person name="Matsuura K."/>
            <person name="Barry K."/>
            <person name="Labutti K."/>
            <person name="Kuo R."/>
            <person name="Ohm R.A."/>
            <person name="Bhattacharya S.S."/>
            <person name="Shirouzu T."/>
            <person name="Yoshinaga Y."/>
            <person name="Martin F.M."/>
            <person name="Grigoriev I.V."/>
            <person name="Hibbett D.S."/>
        </authorList>
    </citation>
    <scope>NUCLEOTIDE SEQUENCE [LARGE SCALE GENOMIC DNA]</scope>
    <source>
        <strain evidence="2 3">HHB14362 ss-1</strain>
    </source>
</reference>
<dbReference type="EMBL" id="KV425579">
    <property type="protein sequence ID" value="KZT24201.1"/>
    <property type="molecule type" value="Genomic_DNA"/>
</dbReference>
<keyword evidence="3" id="KW-1185">Reference proteome</keyword>
<sequence>VYWPRERTVTVERNVYFNDSASAEGGFEGENAEDFNVSSETPSALHESRTETKSEDPQLQTLLTYLKPPKPKLNLPLHPHDASPVQHPQCDRKPSRYARDLMSGEGRSSSKPGDPNIPVGLQVPTCSVTIQEVPDEGDEAGGVEYALVAETSEAEALDPRDLREARRRPDWPR</sequence>
<feature type="non-terminal residue" evidence="2">
    <location>
        <position position="1"/>
    </location>
</feature>